<keyword evidence="5" id="KW-0574">Periplasm</keyword>
<evidence type="ECO:0000256" key="6">
    <source>
        <dbReference type="SAM" id="SignalP"/>
    </source>
</evidence>
<dbReference type="Gene3D" id="3.40.190.10">
    <property type="entry name" value="Periplasmic binding protein-like II"/>
    <property type="match status" value="1"/>
</dbReference>
<evidence type="ECO:0000256" key="5">
    <source>
        <dbReference type="ARBA" id="ARBA00022764"/>
    </source>
</evidence>
<feature type="domain" description="Solute-binding protein family 5" evidence="7">
    <location>
        <begin position="86"/>
        <end position="463"/>
    </location>
</feature>
<evidence type="ECO:0000256" key="4">
    <source>
        <dbReference type="ARBA" id="ARBA00022729"/>
    </source>
</evidence>
<dbReference type="Gene3D" id="3.10.105.10">
    <property type="entry name" value="Dipeptide-binding Protein, Domain 3"/>
    <property type="match status" value="1"/>
</dbReference>
<dbReference type="PANTHER" id="PTHR30290:SF10">
    <property type="entry name" value="PERIPLASMIC OLIGOPEPTIDE-BINDING PROTEIN-RELATED"/>
    <property type="match status" value="1"/>
</dbReference>
<proteinExistence type="inferred from homology"/>
<dbReference type="Pfam" id="PF00496">
    <property type="entry name" value="SBP_bac_5"/>
    <property type="match status" value="1"/>
</dbReference>
<dbReference type="Proteomes" id="UP000252893">
    <property type="component" value="Unassembled WGS sequence"/>
</dbReference>
<accession>A0A366DPF4</accession>
<gene>
    <name evidence="8" type="ORF">DFR47_10896</name>
</gene>
<dbReference type="SUPFAM" id="SSF53850">
    <property type="entry name" value="Periplasmic binding protein-like II"/>
    <property type="match status" value="1"/>
</dbReference>
<comment type="subcellular location">
    <subcellularLocation>
        <location evidence="1">Periplasm</location>
    </subcellularLocation>
</comment>
<protein>
    <submittedName>
        <fullName evidence="8">Peptide/nickel transport system substrate-binding protein</fullName>
    </submittedName>
</protein>
<dbReference type="GO" id="GO:0043190">
    <property type="term" value="C:ATP-binding cassette (ABC) transporter complex"/>
    <property type="evidence" value="ECO:0007669"/>
    <property type="project" value="InterPro"/>
</dbReference>
<evidence type="ECO:0000259" key="7">
    <source>
        <dbReference type="Pfam" id="PF00496"/>
    </source>
</evidence>
<comment type="similarity">
    <text evidence="2">Belongs to the bacterial solute-binding protein 5 family.</text>
</comment>
<dbReference type="GO" id="GO:1904680">
    <property type="term" value="F:peptide transmembrane transporter activity"/>
    <property type="evidence" value="ECO:0007669"/>
    <property type="project" value="TreeGrafter"/>
</dbReference>
<dbReference type="InterPro" id="IPR039424">
    <property type="entry name" value="SBP_5"/>
</dbReference>
<dbReference type="RefSeq" id="WP_374788318.1">
    <property type="nucleotide sequence ID" value="NZ_JBHEEG010000001.1"/>
</dbReference>
<dbReference type="PIRSF" id="PIRSF002741">
    <property type="entry name" value="MppA"/>
    <property type="match status" value="1"/>
</dbReference>
<feature type="signal peptide" evidence="6">
    <location>
        <begin position="1"/>
        <end position="33"/>
    </location>
</feature>
<evidence type="ECO:0000313" key="8">
    <source>
        <dbReference type="EMBL" id="RBO91952.1"/>
    </source>
</evidence>
<dbReference type="PANTHER" id="PTHR30290">
    <property type="entry name" value="PERIPLASMIC BINDING COMPONENT OF ABC TRANSPORTER"/>
    <property type="match status" value="1"/>
</dbReference>
<dbReference type="InterPro" id="IPR000914">
    <property type="entry name" value="SBP_5_dom"/>
</dbReference>
<dbReference type="CDD" id="cd08512">
    <property type="entry name" value="PBP2_NikA_DppA_OppA_like_7"/>
    <property type="match status" value="1"/>
</dbReference>
<evidence type="ECO:0000256" key="1">
    <source>
        <dbReference type="ARBA" id="ARBA00004418"/>
    </source>
</evidence>
<dbReference type="AlphaFoldDB" id="A0A366DPF4"/>
<name>A0A366DPF4_9HYPH</name>
<reference evidence="8 9" key="1">
    <citation type="submission" date="2018-06" db="EMBL/GenBank/DDBJ databases">
        <title>Genomic Encyclopedia of Type Strains, Phase IV (KMG-IV): sequencing the most valuable type-strain genomes for metagenomic binning, comparative biology and taxonomic classification.</title>
        <authorList>
            <person name="Goeker M."/>
        </authorList>
    </citation>
    <scope>NUCLEOTIDE SEQUENCE [LARGE SCALE GENOMIC DNA]</scope>
    <source>
        <strain evidence="8 9">DSM 25619</strain>
    </source>
</reference>
<dbReference type="GO" id="GO:0030288">
    <property type="term" value="C:outer membrane-bounded periplasmic space"/>
    <property type="evidence" value="ECO:0007669"/>
    <property type="project" value="UniProtKB-ARBA"/>
</dbReference>
<evidence type="ECO:0000313" key="9">
    <source>
        <dbReference type="Proteomes" id="UP000252893"/>
    </source>
</evidence>
<keyword evidence="4 6" id="KW-0732">Signal</keyword>
<dbReference type="InterPro" id="IPR030678">
    <property type="entry name" value="Peptide/Ni-bd"/>
</dbReference>
<evidence type="ECO:0000256" key="3">
    <source>
        <dbReference type="ARBA" id="ARBA00022448"/>
    </source>
</evidence>
<dbReference type="EMBL" id="QNRH01000008">
    <property type="protein sequence ID" value="RBO91952.1"/>
    <property type="molecule type" value="Genomic_DNA"/>
</dbReference>
<evidence type="ECO:0000256" key="2">
    <source>
        <dbReference type="ARBA" id="ARBA00005695"/>
    </source>
</evidence>
<keyword evidence="3" id="KW-0813">Transport</keyword>
<keyword evidence="9" id="KW-1185">Reference proteome</keyword>
<organism evidence="8 9">
    <name type="scientific">Pseudochrobactrum asaccharolyticum</name>
    <dbReference type="NCBI Taxonomy" id="354351"/>
    <lineage>
        <taxon>Bacteria</taxon>
        <taxon>Pseudomonadati</taxon>
        <taxon>Pseudomonadota</taxon>
        <taxon>Alphaproteobacteria</taxon>
        <taxon>Hyphomicrobiales</taxon>
        <taxon>Brucellaceae</taxon>
        <taxon>Pseudochrobactrum</taxon>
    </lineage>
</organism>
<feature type="chain" id="PRO_5017009030" evidence="6">
    <location>
        <begin position="34"/>
        <end position="550"/>
    </location>
</feature>
<comment type="caution">
    <text evidence="8">The sequence shown here is derived from an EMBL/GenBank/DDBJ whole genome shotgun (WGS) entry which is preliminary data.</text>
</comment>
<dbReference type="Gene3D" id="3.90.76.10">
    <property type="entry name" value="Dipeptide-binding Protein, Domain 1"/>
    <property type="match status" value="1"/>
</dbReference>
<sequence length="550" mass="61256">MNFIPSIRKTNLGKLTMALAFSTALTGSVLLSAANAATPADTLVIAMATDDVISLDPAESFEITTAEILANSYGRLLRTDYKDPSKLVADIAESWDVSEDGKTFTFKIRKGQKFASGNPITAHDAAYSLQRAVKLDQSPVFILSQFGLTKDNVDEKVFAKDDDTLIFTSEKAFAPSFVYNCLTATVGSVVDSKLLKEHAKPVTPTADSKADNDFGHEWLKRNYAGSGAFEIKDWRPNEIIMMERNENYDGEKPPLKRIIYRYVKESASQRIMLDAGDIDIARNLEPGDLEAISKDGRFHTASAPKGTIYYFSLNQQHDTLSKPEVRQAVKYLVDYDAIQSTLIKGIGTIHQNFLPAGMLGSTDENPFSLNVEKAKELLEKAGLKDGFTITMDVRNTQPVTGIAESIQQTFAKANIKLEIIPGDGKQTLTKYRARKHDIYIGQWGIDYWDPHTNADTFVTNLDNSDNAVSKTSAWRNSWEIPELTQKTLAAVMEKDADKRAQEYLNIQKEFRDTSPFTMLYQLNEVAVVSNKVKDFIISPDTNYVLKASKE</sequence>
<dbReference type="GO" id="GO:0015833">
    <property type="term" value="P:peptide transport"/>
    <property type="evidence" value="ECO:0007669"/>
    <property type="project" value="TreeGrafter"/>
</dbReference>